<evidence type="ECO:0000256" key="12">
    <source>
        <dbReference type="SAM" id="SignalP"/>
    </source>
</evidence>
<accession>A0A6A6HIZ3</accession>
<keyword evidence="3" id="KW-0134">Cell wall</keyword>
<evidence type="ECO:0000256" key="9">
    <source>
        <dbReference type="ARBA" id="ARBA00023316"/>
    </source>
</evidence>
<keyword evidence="6 13" id="KW-0378">Hydrolase</keyword>
<dbReference type="EMBL" id="ML991777">
    <property type="protein sequence ID" value="KAF2238115.1"/>
    <property type="molecule type" value="Genomic_DNA"/>
</dbReference>
<keyword evidence="5 12" id="KW-0732">Signal</keyword>
<evidence type="ECO:0000313" key="13">
    <source>
        <dbReference type="EMBL" id="KAF2238115.1"/>
    </source>
</evidence>
<dbReference type="InterPro" id="IPR005556">
    <property type="entry name" value="SUN"/>
</dbReference>
<evidence type="ECO:0000256" key="5">
    <source>
        <dbReference type="ARBA" id="ARBA00022729"/>
    </source>
</evidence>
<dbReference type="Proteomes" id="UP000800092">
    <property type="component" value="Unassembled WGS sequence"/>
</dbReference>
<keyword evidence="14" id="KW-1185">Reference proteome</keyword>
<evidence type="ECO:0000256" key="7">
    <source>
        <dbReference type="ARBA" id="ARBA00023277"/>
    </source>
</evidence>
<keyword evidence="8" id="KW-0326">Glycosidase</keyword>
<feature type="chain" id="PRO_5025411527" evidence="12">
    <location>
        <begin position="19"/>
        <end position="466"/>
    </location>
</feature>
<evidence type="ECO:0000256" key="3">
    <source>
        <dbReference type="ARBA" id="ARBA00022512"/>
    </source>
</evidence>
<dbReference type="GO" id="GO:0009277">
    <property type="term" value="C:fungal-type cell wall"/>
    <property type="evidence" value="ECO:0007669"/>
    <property type="project" value="TreeGrafter"/>
</dbReference>
<protein>
    <submittedName>
        <fullName evidence="13">Glycoside hydrolase family 132 protein</fullName>
    </submittedName>
</protein>
<dbReference type="PANTHER" id="PTHR31316">
    <property type="entry name" value="BETA-GLUCOSIDASE-LIKE PROTEIN NCA3, MITOCHONDRIAL-RELATED"/>
    <property type="match status" value="1"/>
</dbReference>
<evidence type="ECO:0000313" key="14">
    <source>
        <dbReference type="Proteomes" id="UP000800092"/>
    </source>
</evidence>
<name>A0A6A6HIZ3_VIRVR</name>
<dbReference type="GO" id="GO:0009986">
    <property type="term" value="C:cell surface"/>
    <property type="evidence" value="ECO:0007669"/>
    <property type="project" value="TreeGrafter"/>
</dbReference>
<gene>
    <name evidence="13" type="ORF">EV356DRAFT_508753</name>
</gene>
<evidence type="ECO:0000256" key="8">
    <source>
        <dbReference type="ARBA" id="ARBA00023295"/>
    </source>
</evidence>
<dbReference type="Pfam" id="PF03856">
    <property type="entry name" value="SUN"/>
    <property type="match status" value="1"/>
</dbReference>
<dbReference type="AlphaFoldDB" id="A0A6A6HIZ3"/>
<evidence type="ECO:0000256" key="2">
    <source>
        <dbReference type="ARBA" id="ARBA00010579"/>
    </source>
</evidence>
<evidence type="ECO:0000256" key="1">
    <source>
        <dbReference type="ARBA" id="ARBA00004191"/>
    </source>
</evidence>
<dbReference type="InterPro" id="IPR051526">
    <property type="entry name" value="Beta-Glucosidase_SUN"/>
</dbReference>
<reference evidence="13" key="1">
    <citation type="journal article" date="2020" name="Stud. Mycol.">
        <title>101 Dothideomycetes genomes: a test case for predicting lifestyles and emergence of pathogens.</title>
        <authorList>
            <person name="Haridas S."/>
            <person name="Albert R."/>
            <person name="Binder M."/>
            <person name="Bloem J."/>
            <person name="Labutti K."/>
            <person name="Salamov A."/>
            <person name="Andreopoulos B."/>
            <person name="Baker S."/>
            <person name="Barry K."/>
            <person name="Bills G."/>
            <person name="Bluhm B."/>
            <person name="Cannon C."/>
            <person name="Castanera R."/>
            <person name="Culley D."/>
            <person name="Daum C."/>
            <person name="Ezra D."/>
            <person name="Gonzalez J."/>
            <person name="Henrissat B."/>
            <person name="Kuo A."/>
            <person name="Liang C."/>
            <person name="Lipzen A."/>
            <person name="Lutzoni F."/>
            <person name="Magnuson J."/>
            <person name="Mondo S."/>
            <person name="Nolan M."/>
            <person name="Ohm R."/>
            <person name="Pangilinan J."/>
            <person name="Park H.-J."/>
            <person name="Ramirez L."/>
            <person name="Alfaro M."/>
            <person name="Sun H."/>
            <person name="Tritt A."/>
            <person name="Yoshinaga Y."/>
            <person name="Zwiers L.-H."/>
            <person name="Turgeon B."/>
            <person name="Goodwin S."/>
            <person name="Spatafora J."/>
            <person name="Crous P."/>
            <person name="Grigoriev I."/>
        </authorList>
    </citation>
    <scope>NUCLEOTIDE SEQUENCE</scope>
    <source>
        <strain evidence="13">Tuck. ex Michener</strain>
    </source>
</reference>
<dbReference type="GO" id="GO:0016798">
    <property type="term" value="F:hydrolase activity, acting on glycosyl bonds"/>
    <property type="evidence" value="ECO:0007669"/>
    <property type="project" value="UniProtKB-KW"/>
</dbReference>
<evidence type="ECO:0000256" key="11">
    <source>
        <dbReference type="SAM" id="MobiDB-lite"/>
    </source>
</evidence>
<feature type="compositionally biased region" description="Low complexity" evidence="11">
    <location>
        <begin position="119"/>
        <end position="142"/>
    </location>
</feature>
<evidence type="ECO:0000256" key="4">
    <source>
        <dbReference type="ARBA" id="ARBA00022525"/>
    </source>
</evidence>
<dbReference type="OrthoDB" id="5339822at2759"/>
<evidence type="ECO:0000256" key="6">
    <source>
        <dbReference type="ARBA" id="ARBA00022801"/>
    </source>
</evidence>
<feature type="signal peptide" evidence="12">
    <location>
        <begin position="1"/>
        <end position="18"/>
    </location>
</feature>
<organism evidence="13 14">
    <name type="scientific">Viridothelium virens</name>
    <name type="common">Speckled blister lichen</name>
    <name type="synonym">Trypethelium virens</name>
    <dbReference type="NCBI Taxonomy" id="1048519"/>
    <lineage>
        <taxon>Eukaryota</taxon>
        <taxon>Fungi</taxon>
        <taxon>Dikarya</taxon>
        <taxon>Ascomycota</taxon>
        <taxon>Pezizomycotina</taxon>
        <taxon>Dothideomycetes</taxon>
        <taxon>Dothideomycetes incertae sedis</taxon>
        <taxon>Trypetheliales</taxon>
        <taxon>Trypetheliaceae</taxon>
        <taxon>Viridothelium</taxon>
    </lineage>
</organism>
<dbReference type="GO" id="GO:0031505">
    <property type="term" value="P:fungal-type cell wall organization"/>
    <property type="evidence" value="ECO:0007669"/>
    <property type="project" value="TreeGrafter"/>
</dbReference>
<dbReference type="GO" id="GO:0000272">
    <property type="term" value="P:polysaccharide catabolic process"/>
    <property type="evidence" value="ECO:0007669"/>
    <property type="project" value="UniProtKB-KW"/>
</dbReference>
<keyword evidence="7" id="KW-0119">Carbohydrate metabolism</keyword>
<feature type="region of interest" description="Disordered" evidence="11">
    <location>
        <begin position="119"/>
        <end position="168"/>
    </location>
</feature>
<proteinExistence type="inferred from homology"/>
<comment type="subcellular location">
    <subcellularLocation>
        <location evidence="1">Secreted</location>
        <location evidence="1">Cell wall</location>
    </subcellularLocation>
</comment>
<sequence length="466" mass="47738">MKFTTVSVLFATAGLVAAQPHNHNHRHVHPAKRDGSVQYDVVHVVMYELNGQPISKAEVDEGLKNGTLVLAANGEVSSVAAAPAAPATSAAAPSYSSASVAAPPAANYQSKPAASAPAYSAPAYSAPASSSSSSSSTGSNFGSDGGASGSDGDWSNAVGPGIDEDFPDGQLSCDQFPSRYGAKAVSWMNLGGWAGVQIPGGGFPGLNKGAITDFSTQVSSGCSDGNCCASGAFCSYACPAGYLKSQWPAGNQGQTGQSVGGIYCNPSDNKLYLTNPTLSKKLCITGASQVNVNIASSLKDDVAVCRTDYPGQENMNIPTAAIGGSGSNETTPLACVSGSSYYHWQGANDNANYATSGQYYVNPSKYSVSEGCWWNNAGTPAGNFAPVILGVGVDSSNKGWFAIQSNSQKPDGAELDFGIRVESNDGTNFCEYTPGKGFTNVLGTNSQGCTVEIDSGDVTYNFFPSS</sequence>
<comment type="similarity">
    <text evidence="2">Belongs to the SUN family.</text>
</comment>
<dbReference type="PANTHER" id="PTHR31316:SF0">
    <property type="entry name" value="SECRETED BETA-GLUCOSIDASE SIM1-RELATED"/>
    <property type="match status" value="1"/>
</dbReference>
<keyword evidence="10" id="KW-0624">Polysaccharide degradation</keyword>
<keyword evidence="9" id="KW-0961">Cell wall biogenesis/degradation</keyword>
<evidence type="ECO:0000256" key="10">
    <source>
        <dbReference type="ARBA" id="ARBA00023326"/>
    </source>
</evidence>
<keyword evidence="4" id="KW-0964">Secreted</keyword>